<feature type="domain" description="Diels-Alderase N-terminal" evidence="2">
    <location>
        <begin position="51"/>
        <end position="230"/>
    </location>
</feature>
<dbReference type="GeneID" id="59348745"/>
<evidence type="ECO:0008006" key="6">
    <source>
        <dbReference type="Google" id="ProtNLM"/>
    </source>
</evidence>
<dbReference type="RefSeq" id="XP_037217641.1">
    <property type="nucleotide sequence ID" value="XM_037366229.1"/>
</dbReference>
<keyword evidence="5" id="KW-1185">Reference proteome</keyword>
<organism evidence="4 5">
    <name type="scientific">Mycena indigotica</name>
    <dbReference type="NCBI Taxonomy" id="2126181"/>
    <lineage>
        <taxon>Eukaryota</taxon>
        <taxon>Fungi</taxon>
        <taxon>Dikarya</taxon>
        <taxon>Basidiomycota</taxon>
        <taxon>Agaricomycotina</taxon>
        <taxon>Agaricomycetes</taxon>
        <taxon>Agaricomycetidae</taxon>
        <taxon>Agaricales</taxon>
        <taxon>Marasmiineae</taxon>
        <taxon>Mycenaceae</taxon>
        <taxon>Mycena</taxon>
    </lineage>
</organism>
<protein>
    <recommendedName>
        <fullName evidence="6">Hydroxyneurosporene synthase</fullName>
    </recommendedName>
</protein>
<dbReference type="OrthoDB" id="5344254at2759"/>
<dbReference type="Proteomes" id="UP000636479">
    <property type="component" value="Unassembled WGS sequence"/>
</dbReference>
<keyword evidence="1" id="KW-0732">Signal</keyword>
<sequence length="368" mass="38948">MHLSLLQSLASGLTAFPLLGAASKPGPTIYHIPSTPQNGTAQAQLISSASGFDAPKATPITNSSFDWWYFDVASNNPADLASITIVFFTTTQQGFPFTESSSATPVRISGTYSNGTLWDLTLDGDGSGATVVVDGEATSGNWSSGVTWHATSTSNYLITLDTPRLKGAITFQSVAPAHLPCGADAPGQNLEVGPRIGWANAIPDANSSVRLNITGTVLAFDGLGYHDKNWSDLPFTTNVASWYWGHARVGPLSIVWFDFLDLEGNESVSVYVSRNNTIVTASCSPGSIQVRPTGSTEQAAYPPVVSNPDPAGYRIEIVGGLALNISVLVPAVPTNPFYTRSIGTISTMVDGKFYSGRALFEQFKLVQS</sequence>
<reference evidence="4" key="1">
    <citation type="submission" date="2020-05" db="EMBL/GenBank/DDBJ databases">
        <title>Mycena genomes resolve the evolution of fungal bioluminescence.</title>
        <authorList>
            <person name="Tsai I.J."/>
        </authorList>
    </citation>
    <scope>NUCLEOTIDE SEQUENCE</scope>
    <source>
        <strain evidence="4">171206Taipei</strain>
    </source>
</reference>
<accession>A0A8H6SF89</accession>
<name>A0A8H6SF89_9AGAR</name>
<evidence type="ECO:0000259" key="2">
    <source>
        <dbReference type="Pfam" id="PF24137"/>
    </source>
</evidence>
<dbReference type="Pfam" id="PF24137">
    <property type="entry name" value="DA_N"/>
    <property type="match status" value="1"/>
</dbReference>
<dbReference type="InterPro" id="IPR057722">
    <property type="entry name" value="AsqO/PenF-like_C"/>
</dbReference>
<feature type="chain" id="PRO_5034212175" description="Hydroxyneurosporene synthase" evidence="1">
    <location>
        <begin position="16"/>
        <end position="368"/>
    </location>
</feature>
<dbReference type="InterPro" id="IPR056402">
    <property type="entry name" value="DA_N"/>
</dbReference>
<dbReference type="Pfam" id="PF25581">
    <property type="entry name" value="AsqO_C"/>
    <property type="match status" value="1"/>
</dbReference>
<evidence type="ECO:0000313" key="5">
    <source>
        <dbReference type="Proteomes" id="UP000636479"/>
    </source>
</evidence>
<comment type="caution">
    <text evidence="4">The sequence shown here is derived from an EMBL/GenBank/DDBJ whole genome shotgun (WGS) entry which is preliminary data.</text>
</comment>
<evidence type="ECO:0000256" key="1">
    <source>
        <dbReference type="SAM" id="SignalP"/>
    </source>
</evidence>
<evidence type="ECO:0000259" key="3">
    <source>
        <dbReference type="Pfam" id="PF25581"/>
    </source>
</evidence>
<dbReference type="EMBL" id="JACAZF010000008">
    <property type="protein sequence ID" value="KAF7297282.1"/>
    <property type="molecule type" value="Genomic_DNA"/>
</dbReference>
<dbReference type="AlphaFoldDB" id="A0A8H6SF89"/>
<proteinExistence type="predicted"/>
<evidence type="ECO:0000313" key="4">
    <source>
        <dbReference type="EMBL" id="KAF7297282.1"/>
    </source>
</evidence>
<gene>
    <name evidence="4" type="ORF">MIND_00961400</name>
</gene>
<dbReference type="SUPFAM" id="SSF159245">
    <property type="entry name" value="AttH-like"/>
    <property type="match status" value="1"/>
</dbReference>
<feature type="domain" description="AsqO/PenF-like C-terminal" evidence="3">
    <location>
        <begin position="237"/>
        <end position="364"/>
    </location>
</feature>
<feature type="signal peptide" evidence="1">
    <location>
        <begin position="1"/>
        <end position="15"/>
    </location>
</feature>